<evidence type="ECO:0000313" key="3">
    <source>
        <dbReference type="Proteomes" id="UP000051236"/>
    </source>
</evidence>
<dbReference type="InterPro" id="IPR016181">
    <property type="entry name" value="Acyl_CoA_acyltransferase"/>
</dbReference>
<evidence type="ECO:0000313" key="2">
    <source>
        <dbReference type="EMBL" id="KRM32704.1"/>
    </source>
</evidence>
<dbReference type="PATRIC" id="fig|1423734.3.peg.270"/>
<dbReference type="GO" id="GO:0016747">
    <property type="term" value="F:acyltransferase activity, transferring groups other than amino-acyl groups"/>
    <property type="evidence" value="ECO:0007669"/>
    <property type="project" value="InterPro"/>
</dbReference>
<protein>
    <recommendedName>
        <fullName evidence="1">N-acetyltransferase domain-containing protein</fullName>
    </recommendedName>
</protein>
<dbReference type="SUPFAM" id="SSF55729">
    <property type="entry name" value="Acyl-CoA N-acyltransferases (Nat)"/>
    <property type="match status" value="1"/>
</dbReference>
<name>A0A0R1XR16_9LACO</name>
<feature type="domain" description="N-acetyltransferase" evidence="1">
    <location>
        <begin position="10"/>
        <end position="180"/>
    </location>
</feature>
<gene>
    <name evidence="2" type="ORF">FC83_GL000269</name>
</gene>
<dbReference type="eggNOG" id="COG0456">
    <property type="taxonomic scope" value="Bacteria"/>
</dbReference>
<accession>A0A0R1XR16</accession>
<dbReference type="AlphaFoldDB" id="A0A0R1XR16"/>
<dbReference type="InterPro" id="IPR000182">
    <property type="entry name" value="GNAT_dom"/>
</dbReference>
<dbReference type="Gene3D" id="3.40.630.30">
    <property type="match status" value="1"/>
</dbReference>
<dbReference type="STRING" id="1423734.FC83_GL000269"/>
<evidence type="ECO:0000259" key="1">
    <source>
        <dbReference type="PROSITE" id="PS51186"/>
    </source>
</evidence>
<comment type="caution">
    <text evidence="2">The sequence shown here is derived from an EMBL/GenBank/DDBJ whole genome shotgun (WGS) entry which is preliminary data.</text>
</comment>
<sequence>MIFPEAVILYIFRKSQPRDLKAVMAIINGAKSLLNERHIPQWQNGDGPSAAIIATDIAQGRHYVLVKNQEILAIGTLIADLDPAYEAIDGAWSPASTKPYMAIHRLAVLPNTKNHGIATIMLQHLIDQSLKLGFKDIRIDTHRANLAMQHVIAKTNFTYCGIVHLAVANGERLAYQQIMA</sequence>
<organism evidence="2 3">
    <name type="scientific">Agrilactobacillus composti DSM 18527 = JCM 14202</name>
    <dbReference type="NCBI Taxonomy" id="1423734"/>
    <lineage>
        <taxon>Bacteria</taxon>
        <taxon>Bacillati</taxon>
        <taxon>Bacillota</taxon>
        <taxon>Bacilli</taxon>
        <taxon>Lactobacillales</taxon>
        <taxon>Lactobacillaceae</taxon>
        <taxon>Agrilactobacillus</taxon>
    </lineage>
</organism>
<dbReference type="Pfam" id="PF00583">
    <property type="entry name" value="Acetyltransf_1"/>
    <property type="match status" value="1"/>
</dbReference>
<reference evidence="2 3" key="1">
    <citation type="journal article" date="2015" name="Genome Announc.">
        <title>Expanding the biotechnology potential of lactobacilli through comparative genomics of 213 strains and associated genera.</title>
        <authorList>
            <person name="Sun Z."/>
            <person name="Harris H.M."/>
            <person name="McCann A."/>
            <person name="Guo C."/>
            <person name="Argimon S."/>
            <person name="Zhang W."/>
            <person name="Yang X."/>
            <person name="Jeffery I.B."/>
            <person name="Cooney J.C."/>
            <person name="Kagawa T.F."/>
            <person name="Liu W."/>
            <person name="Song Y."/>
            <person name="Salvetti E."/>
            <person name="Wrobel A."/>
            <person name="Rasinkangas P."/>
            <person name="Parkhill J."/>
            <person name="Rea M.C."/>
            <person name="O'Sullivan O."/>
            <person name="Ritari J."/>
            <person name="Douillard F.P."/>
            <person name="Paul Ross R."/>
            <person name="Yang R."/>
            <person name="Briner A.E."/>
            <person name="Felis G.E."/>
            <person name="de Vos W.M."/>
            <person name="Barrangou R."/>
            <person name="Klaenhammer T.R."/>
            <person name="Caufield P.W."/>
            <person name="Cui Y."/>
            <person name="Zhang H."/>
            <person name="O'Toole P.W."/>
        </authorList>
    </citation>
    <scope>NUCLEOTIDE SEQUENCE [LARGE SCALE GENOMIC DNA]</scope>
    <source>
        <strain evidence="2 3">DSM 18527</strain>
    </source>
</reference>
<dbReference type="Proteomes" id="UP000051236">
    <property type="component" value="Unassembled WGS sequence"/>
</dbReference>
<dbReference type="PROSITE" id="PS51186">
    <property type="entry name" value="GNAT"/>
    <property type="match status" value="1"/>
</dbReference>
<dbReference type="EMBL" id="AZGA01000068">
    <property type="protein sequence ID" value="KRM32704.1"/>
    <property type="molecule type" value="Genomic_DNA"/>
</dbReference>
<keyword evidence="3" id="KW-1185">Reference proteome</keyword>
<proteinExistence type="predicted"/>
<dbReference type="CDD" id="cd04301">
    <property type="entry name" value="NAT_SF"/>
    <property type="match status" value="1"/>
</dbReference>